<organism evidence="1 2">
    <name type="scientific">Colocasia esculenta</name>
    <name type="common">Wild taro</name>
    <name type="synonym">Arum esculentum</name>
    <dbReference type="NCBI Taxonomy" id="4460"/>
    <lineage>
        <taxon>Eukaryota</taxon>
        <taxon>Viridiplantae</taxon>
        <taxon>Streptophyta</taxon>
        <taxon>Embryophyta</taxon>
        <taxon>Tracheophyta</taxon>
        <taxon>Spermatophyta</taxon>
        <taxon>Magnoliopsida</taxon>
        <taxon>Liliopsida</taxon>
        <taxon>Araceae</taxon>
        <taxon>Aroideae</taxon>
        <taxon>Colocasieae</taxon>
        <taxon>Colocasia</taxon>
    </lineage>
</organism>
<keyword evidence="2" id="KW-1185">Reference proteome</keyword>
<name>A0A843WJR5_COLES</name>
<sequence length="100" mass="11500">MKEPLVGYPGCCSLRLKEDQLGVLGAVVSLRGTVPFRMSFTLYSTHDFDSYSRMSFILYSTHDFDSYSRMSFTLYSIQDFDSQLNIIRLTTSTQSYTTFD</sequence>
<reference evidence="1" key="1">
    <citation type="submission" date="2017-07" db="EMBL/GenBank/DDBJ databases">
        <title>Taro Niue Genome Assembly and Annotation.</title>
        <authorList>
            <person name="Atibalentja N."/>
            <person name="Keating K."/>
            <person name="Fields C.J."/>
        </authorList>
    </citation>
    <scope>NUCLEOTIDE SEQUENCE</scope>
    <source>
        <strain evidence="1">Niue_2</strain>
        <tissue evidence="1">Leaf</tissue>
    </source>
</reference>
<proteinExistence type="predicted"/>
<evidence type="ECO:0000313" key="2">
    <source>
        <dbReference type="Proteomes" id="UP000652761"/>
    </source>
</evidence>
<dbReference type="AlphaFoldDB" id="A0A843WJR5"/>
<evidence type="ECO:0000313" key="1">
    <source>
        <dbReference type="EMBL" id="MQM04795.1"/>
    </source>
</evidence>
<comment type="caution">
    <text evidence="1">The sequence shown here is derived from an EMBL/GenBank/DDBJ whole genome shotgun (WGS) entry which is preliminary data.</text>
</comment>
<protein>
    <submittedName>
        <fullName evidence="1">Uncharacterized protein</fullName>
    </submittedName>
</protein>
<dbReference type="EMBL" id="NMUH01003285">
    <property type="protein sequence ID" value="MQM04795.1"/>
    <property type="molecule type" value="Genomic_DNA"/>
</dbReference>
<dbReference type="Proteomes" id="UP000652761">
    <property type="component" value="Unassembled WGS sequence"/>
</dbReference>
<accession>A0A843WJR5</accession>
<gene>
    <name evidence="1" type="ORF">Taro_037603</name>
</gene>